<dbReference type="AlphaFoldDB" id="G9ESL9"/>
<dbReference type="EMBL" id="JH413846">
    <property type="protein sequence ID" value="EHL29700.1"/>
    <property type="molecule type" value="Genomic_DNA"/>
</dbReference>
<organism evidence="1 2">
    <name type="scientific">Legionella drancourtii LLAP12</name>
    <dbReference type="NCBI Taxonomy" id="658187"/>
    <lineage>
        <taxon>Bacteria</taxon>
        <taxon>Pseudomonadati</taxon>
        <taxon>Pseudomonadota</taxon>
        <taxon>Gammaproteobacteria</taxon>
        <taxon>Legionellales</taxon>
        <taxon>Legionellaceae</taxon>
        <taxon>Legionella</taxon>
    </lineage>
</organism>
<gene>
    <name evidence="1" type="ORF">LDG_8290</name>
</gene>
<evidence type="ECO:0000313" key="2">
    <source>
        <dbReference type="Proteomes" id="UP000002770"/>
    </source>
</evidence>
<accession>G9ESL9</accession>
<dbReference type="STRING" id="658187.LDG_8290"/>
<dbReference type="Proteomes" id="UP000002770">
    <property type="component" value="Unassembled WGS sequence"/>
</dbReference>
<dbReference type="InParanoid" id="G9ESL9"/>
<name>G9ESL9_9GAMM</name>
<proteinExistence type="predicted"/>
<dbReference type="HOGENOM" id="CLU_3185301_0_0_6"/>
<evidence type="ECO:0000313" key="1">
    <source>
        <dbReference type="EMBL" id="EHL29700.1"/>
    </source>
</evidence>
<protein>
    <submittedName>
        <fullName evidence="1">Uncharacterized protein</fullName>
    </submittedName>
</protein>
<sequence>MWIDHDFLFIKIDNFHIFYNLSLISCKCNVFMKFLFTQETQRVLIF</sequence>
<keyword evidence="2" id="KW-1185">Reference proteome</keyword>
<reference evidence="1 2" key="1">
    <citation type="journal article" date="2011" name="BMC Genomics">
        <title>Insight into cross-talk between intra-amoebal pathogens.</title>
        <authorList>
            <person name="Gimenez G."/>
            <person name="Bertelli C."/>
            <person name="Moliner C."/>
            <person name="Robert C."/>
            <person name="Raoult D."/>
            <person name="Fournier P.E."/>
            <person name="Greub G."/>
        </authorList>
    </citation>
    <scope>NUCLEOTIDE SEQUENCE [LARGE SCALE GENOMIC DNA]</scope>
    <source>
        <strain evidence="1 2">LLAP12</strain>
    </source>
</reference>